<organism evidence="2 3">
    <name type="scientific">Paracoccus methylovorus</name>
    <dbReference type="NCBI Taxonomy" id="2812658"/>
    <lineage>
        <taxon>Bacteria</taxon>
        <taxon>Pseudomonadati</taxon>
        <taxon>Pseudomonadota</taxon>
        <taxon>Alphaproteobacteria</taxon>
        <taxon>Rhodobacterales</taxon>
        <taxon>Paracoccaceae</taxon>
        <taxon>Paracoccus</taxon>
    </lineage>
</organism>
<evidence type="ECO:0000313" key="2">
    <source>
        <dbReference type="EMBL" id="QRZ12152.1"/>
    </source>
</evidence>
<keyword evidence="2" id="KW-0808">Transferase</keyword>
<reference evidence="2 3" key="1">
    <citation type="submission" date="2021-02" db="EMBL/GenBank/DDBJ databases">
        <title>Paracoccus methylovroum sp.nov., a new methanol and methylamine utilizing methylotrophic denitrifer.</title>
        <authorList>
            <person name="Timsy T."/>
            <person name="Behrendt U."/>
            <person name="Ulrich A."/>
            <person name="Spanner T."/>
            <person name="Foesel B.U."/>
            <person name="Horn M.A."/>
            <person name="Kolb S."/>
        </authorList>
    </citation>
    <scope>NUCLEOTIDE SEQUENCE [LARGE SCALE GENOMIC DNA]</scope>
    <source>
        <strain evidence="2 3">H4-D09</strain>
    </source>
</reference>
<gene>
    <name evidence="2" type="ORF">JWJ88_05755</name>
</gene>
<dbReference type="EMBL" id="CP070368">
    <property type="protein sequence ID" value="QRZ12152.1"/>
    <property type="molecule type" value="Genomic_DNA"/>
</dbReference>
<keyword evidence="3" id="KW-1185">Reference proteome</keyword>
<dbReference type="InterPro" id="IPR007345">
    <property type="entry name" value="Polysacch_pyruvyl_Trfase"/>
</dbReference>
<proteinExistence type="predicted"/>
<protein>
    <submittedName>
        <fullName evidence="2">Polysaccharide pyruvyl transferase family protein</fullName>
    </submittedName>
</protein>
<dbReference type="GO" id="GO:0016740">
    <property type="term" value="F:transferase activity"/>
    <property type="evidence" value="ECO:0007669"/>
    <property type="project" value="UniProtKB-KW"/>
</dbReference>
<feature type="domain" description="Polysaccharide pyruvyl transferase" evidence="1">
    <location>
        <begin position="47"/>
        <end position="190"/>
    </location>
</feature>
<sequence>MIEKNGKIPLRWWDHKKNFGDLLGPWLAEKMTGKEVFWAQQNEPHYMIIGSIIKKVSPPSVVWGPGAFGTEGPKILQRQPKYLAVRGPLTRSKLVMHDIECPRVYGDPALLTPDYYLPDVRKKHRLGVVLRWSEHARKRELRKRGIKVIDLLTDKIEDTIDAFLSCEKIITTSLHGLIIADAYNIPNAWLIADTGAGKEYKFWDYLISVDKCRAPADLDIKTPYWTEQRLLREFHFDDRPIKIDLDLLRATCPLLNRTPAIEEAEACAMALGVSDPEIVDQPRAAVARRETALQEGATLVGEGV</sequence>
<dbReference type="Pfam" id="PF04230">
    <property type="entry name" value="PS_pyruv_trans"/>
    <property type="match status" value="1"/>
</dbReference>
<accession>A0ABX7JD42</accession>
<name>A0ABX7JD42_9RHOB</name>
<evidence type="ECO:0000313" key="3">
    <source>
        <dbReference type="Proteomes" id="UP000663629"/>
    </source>
</evidence>
<dbReference type="RefSeq" id="WP_205293176.1">
    <property type="nucleotide sequence ID" value="NZ_CP070368.1"/>
</dbReference>
<evidence type="ECO:0000259" key="1">
    <source>
        <dbReference type="Pfam" id="PF04230"/>
    </source>
</evidence>
<dbReference type="Proteomes" id="UP000663629">
    <property type="component" value="Chromosome 1"/>
</dbReference>